<organism evidence="2">
    <name type="scientific">Laccaria bicolor (strain S238N-H82 / ATCC MYA-4686)</name>
    <name type="common">Bicoloured deceiver</name>
    <name type="synonym">Laccaria laccata var. bicolor</name>
    <dbReference type="NCBI Taxonomy" id="486041"/>
    <lineage>
        <taxon>Eukaryota</taxon>
        <taxon>Fungi</taxon>
        <taxon>Dikarya</taxon>
        <taxon>Basidiomycota</taxon>
        <taxon>Agaricomycotina</taxon>
        <taxon>Agaricomycetes</taxon>
        <taxon>Agaricomycetidae</taxon>
        <taxon>Agaricales</taxon>
        <taxon>Agaricineae</taxon>
        <taxon>Hydnangiaceae</taxon>
        <taxon>Laccaria</taxon>
    </lineage>
</organism>
<dbReference type="EMBL" id="DS547098">
    <property type="protein sequence ID" value="EDR10099.1"/>
    <property type="molecule type" value="Genomic_DNA"/>
</dbReference>
<proteinExistence type="predicted"/>
<dbReference type="HOGENOM" id="CLU_1384372_0_0_1"/>
<keyword evidence="2" id="KW-1185">Reference proteome</keyword>
<dbReference type="OrthoDB" id="3110169at2759"/>
<accession>B0D5X4</accession>
<evidence type="ECO:0000313" key="1">
    <source>
        <dbReference type="EMBL" id="EDR10099.1"/>
    </source>
</evidence>
<dbReference type="AlphaFoldDB" id="B0D5X4"/>
<name>B0D5X4_LACBS</name>
<protein>
    <submittedName>
        <fullName evidence="1">Predicted protein</fullName>
    </submittedName>
</protein>
<dbReference type="RefSeq" id="XP_001879484.1">
    <property type="nucleotide sequence ID" value="XM_001879449.1"/>
</dbReference>
<gene>
    <name evidence="1" type="ORF">LACBIDRAFT_325700</name>
</gene>
<dbReference type="Proteomes" id="UP000001194">
    <property type="component" value="Unassembled WGS sequence"/>
</dbReference>
<evidence type="ECO:0000313" key="2">
    <source>
        <dbReference type="Proteomes" id="UP000001194"/>
    </source>
</evidence>
<dbReference type="InParanoid" id="B0D5X4"/>
<dbReference type="KEGG" id="lbc:LACBIDRAFT_325700"/>
<dbReference type="GeneID" id="6074788"/>
<reference evidence="1 2" key="1">
    <citation type="journal article" date="2008" name="Nature">
        <title>The genome of Laccaria bicolor provides insights into mycorrhizal symbiosis.</title>
        <authorList>
            <person name="Martin F."/>
            <person name="Aerts A."/>
            <person name="Ahren D."/>
            <person name="Brun A."/>
            <person name="Danchin E.G.J."/>
            <person name="Duchaussoy F."/>
            <person name="Gibon J."/>
            <person name="Kohler A."/>
            <person name="Lindquist E."/>
            <person name="Pereda V."/>
            <person name="Salamov A."/>
            <person name="Shapiro H.J."/>
            <person name="Wuyts J."/>
            <person name="Blaudez D."/>
            <person name="Buee M."/>
            <person name="Brokstein P."/>
            <person name="Canbaeck B."/>
            <person name="Cohen D."/>
            <person name="Courty P.E."/>
            <person name="Coutinho P.M."/>
            <person name="Delaruelle C."/>
            <person name="Detter J.C."/>
            <person name="Deveau A."/>
            <person name="DiFazio S."/>
            <person name="Duplessis S."/>
            <person name="Fraissinet-Tachet L."/>
            <person name="Lucic E."/>
            <person name="Frey-Klett P."/>
            <person name="Fourrey C."/>
            <person name="Feussner I."/>
            <person name="Gay G."/>
            <person name="Grimwood J."/>
            <person name="Hoegger P.J."/>
            <person name="Jain P."/>
            <person name="Kilaru S."/>
            <person name="Labbe J."/>
            <person name="Lin Y.C."/>
            <person name="Legue V."/>
            <person name="Le Tacon F."/>
            <person name="Marmeisse R."/>
            <person name="Melayah D."/>
            <person name="Montanini B."/>
            <person name="Muratet M."/>
            <person name="Nehls U."/>
            <person name="Niculita-Hirzel H."/>
            <person name="Oudot-Le Secq M.P."/>
            <person name="Peter M."/>
            <person name="Quesneville H."/>
            <person name="Rajashekar B."/>
            <person name="Reich M."/>
            <person name="Rouhier N."/>
            <person name="Schmutz J."/>
            <person name="Yin T."/>
            <person name="Chalot M."/>
            <person name="Henrissat B."/>
            <person name="Kuees U."/>
            <person name="Lucas S."/>
            <person name="Van de Peer Y."/>
            <person name="Podila G.K."/>
            <person name="Polle A."/>
            <person name="Pukkila P.J."/>
            <person name="Richardson P.M."/>
            <person name="Rouze P."/>
            <person name="Sanders I.R."/>
            <person name="Stajich J.E."/>
            <person name="Tunlid A."/>
            <person name="Tuskan G."/>
            <person name="Grigoriev I.V."/>
        </authorList>
    </citation>
    <scope>NUCLEOTIDE SEQUENCE [LARGE SCALE GENOMIC DNA]</scope>
    <source>
        <strain evidence="2">S238N-H82 / ATCC MYA-4686</strain>
    </source>
</reference>
<sequence length="197" mass="21916">MRPPLTAVQTQEQLENLLGMCREFSKQINKIGMDDVNKLVRRYTKRCVPVRRVSEDERMGGLVIHKRSEMLNNPIERDTHILGSLKVSDDWDETVIGYDSKDASRTVDEILTGIIDLLCPPLASYYEDGWQKADQGATKRGGPSGGRRRDEVDAKLCLSATSLDAPSENAADALTLTLLSRQKIYSGVSDELTGFAE</sequence>